<feature type="domain" description="DUF7820" evidence="3">
    <location>
        <begin position="429"/>
        <end position="626"/>
    </location>
</feature>
<gene>
    <name evidence="4" type="ORF">MAPG_05719</name>
</gene>
<evidence type="ECO:0000259" key="3">
    <source>
        <dbReference type="Pfam" id="PF25130"/>
    </source>
</evidence>
<feature type="compositionally biased region" description="Low complexity" evidence="1">
    <location>
        <begin position="120"/>
        <end position="144"/>
    </location>
</feature>
<dbReference type="PANTHER" id="PTHR42078:SF1">
    <property type="entry name" value="GLUCAN 1, 4-ALPHA-GLUCOSIDASE"/>
    <property type="match status" value="1"/>
</dbReference>
<feature type="region of interest" description="Disordered" evidence="1">
    <location>
        <begin position="329"/>
        <end position="377"/>
    </location>
</feature>
<feature type="compositionally biased region" description="Basic and acidic residues" evidence="1">
    <location>
        <begin position="367"/>
        <end position="377"/>
    </location>
</feature>
<accession>A0A0H2TT54</accession>
<evidence type="ECO:0000313" key="4">
    <source>
        <dbReference type="EMBL" id="KLU86707.1"/>
    </source>
</evidence>
<keyword evidence="2" id="KW-0472">Membrane</keyword>
<feature type="compositionally biased region" description="Polar residues" evidence="1">
    <location>
        <begin position="49"/>
        <end position="64"/>
    </location>
</feature>
<proteinExistence type="predicted"/>
<feature type="compositionally biased region" description="Low complexity" evidence="1">
    <location>
        <begin position="175"/>
        <end position="185"/>
    </location>
</feature>
<feature type="transmembrane region" description="Helical" evidence="2">
    <location>
        <begin position="388"/>
        <end position="412"/>
    </location>
</feature>
<dbReference type="EMBL" id="GL876969">
    <property type="protein sequence ID" value="KLU86707.1"/>
    <property type="molecule type" value="Genomic_DNA"/>
</dbReference>
<feature type="region of interest" description="Disordered" evidence="1">
    <location>
        <begin position="278"/>
        <end position="312"/>
    </location>
</feature>
<keyword evidence="2" id="KW-1133">Transmembrane helix</keyword>
<feature type="compositionally biased region" description="Low complexity" evidence="1">
    <location>
        <begin position="82"/>
        <end position="97"/>
    </location>
</feature>
<dbReference type="InterPro" id="IPR056722">
    <property type="entry name" value="DUF7820"/>
</dbReference>
<dbReference type="PANTHER" id="PTHR42078">
    <property type="entry name" value="GLUCAN 1, 4-ALPHA-GLUCOSIDASE"/>
    <property type="match status" value="1"/>
</dbReference>
<evidence type="ECO:0000256" key="1">
    <source>
        <dbReference type="SAM" id="MobiDB-lite"/>
    </source>
</evidence>
<dbReference type="Pfam" id="PF25130">
    <property type="entry name" value="DUF7820"/>
    <property type="match status" value="1"/>
</dbReference>
<protein>
    <recommendedName>
        <fullName evidence="3">DUF7820 domain-containing protein</fullName>
    </recommendedName>
</protein>
<feature type="compositionally biased region" description="Polar residues" evidence="1">
    <location>
        <begin position="101"/>
        <end position="114"/>
    </location>
</feature>
<feature type="compositionally biased region" description="Low complexity" evidence="1">
    <location>
        <begin position="339"/>
        <end position="352"/>
    </location>
</feature>
<feature type="region of interest" description="Disordered" evidence="1">
    <location>
        <begin position="1"/>
        <end position="211"/>
    </location>
</feature>
<feature type="non-terminal residue" evidence="4">
    <location>
        <position position="641"/>
    </location>
</feature>
<feature type="region of interest" description="Disordered" evidence="1">
    <location>
        <begin position="563"/>
        <end position="582"/>
    </location>
</feature>
<reference evidence="4" key="1">
    <citation type="submission" date="2010-05" db="EMBL/GenBank/DDBJ databases">
        <title>The Genome Sequence of Magnaporthe poae strain ATCC 64411.</title>
        <authorList>
            <consortium name="The Broad Institute Genome Sequencing Platform"/>
            <consortium name="Broad Institute Genome Sequencing Center for Infectious Disease"/>
            <person name="Ma L.-J."/>
            <person name="Dead R."/>
            <person name="Young S."/>
            <person name="Zeng Q."/>
            <person name="Koehrsen M."/>
            <person name="Alvarado L."/>
            <person name="Berlin A."/>
            <person name="Chapman S.B."/>
            <person name="Chen Z."/>
            <person name="Freedman E."/>
            <person name="Gellesch M."/>
            <person name="Goldberg J."/>
            <person name="Griggs A."/>
            <person name="Gujja S."/>
            <person name="Heilman E.R."/>
            <person name="Heiman D."/>
            <person name="Hepburn T."/>
            <person name="Howarth C."/>
            <person name="Jen D."/>
            <person name="Larson L."/>
            <person name="Mehta T."/>
            <person name="Neiman D."/>
            <person name="Pearson M."/>
            <person name="Roberts A."/>
            <person name="Saif S."/>
            <person name="Shea T."/>
            <person name="Shenoy N."/>
            <person name="Sisk P."/>
            <person name="Stolte C."/>
            <person name="Sykes S."/>
            <person name="Walk T."/>
            <person name="White J."/>
            <person name="Yandava C."/>
            <person name="Haas B."/>
            <person name="Nusbaum C."/>
            <person name="Birren B."/>
        </authorList>
    </citation>
    <scope>NUCLEOTIDE SEQUENCE</scope>
    <source>
        <strain evidence="4">ATCC 64411</strain>
    </source>
</reference>
<keyword evidence="2" id="KW-0812">Transmembrane</keyword>
<organism evidence="4">
    <name type="scientific">Magnaporthiopsis poae (strain ATCC 64411 / 73-15)</name>
    <name type="common">Kentucky bluegrass fungus</name>
    <name type="synonym">Magnaporthe poae</name>
    <dbReference type="NCBI Taxonomy" id="644358"/>
    <lineage>
        <taxon>Eukaryota</taxon>
        <taxon>Fungi</taxon>
        <taxon>Dikarya</taxon>
        <taxon>Ascomycota</taxon>
        <taxon>Pezizomycotina</taxon>
        <taxon>Sordariomycetes</taxon>
        <taxon>Sordariomycetidae</taxon>
        <taxon>Magnaporthales</taxon>
        <taxon>Magnaporthaceae</taxon>
        <taxon>Magnaporthiopsis</taxon>
    </lineage>
</organism>
<sequence>MDDANPKTAEGDSTAPRRPSTAQSAVQSDQDDAYLQAMVVQDGFRPTLTDITPSQGTSPRSSYLTAGDSESPLSTPRDCNLASASPPSRPSSIAKAPGPDSDSSVSQNDGSAASKSAEPATISSSQESSDSTLTSASALSATEAMQPPRHDSPYQGPSGPSHPYQLYPQDVRIARTMSTRTSSTTGPLPAEQPYSGPHGPAHPYGMYSQNTAVTPQHPVVGASADAAVVGFPGVATDPYRRRLGPEGEEMGGLVGPDGHTEELPPYTRYPDEQIARKVRDAEAVQSAHSTSPSQAATQTASSTSRPTMSVALPIPGAGGIGIAARNPEFDSIDDLNTPRSRNSSRSFTSTSETSHHEINTAAAAVASEKESKRWEKSGRKRLCGVPRWVVVLVITAILVVGLVLGAVLGTLLGRQPRPPPPAQGAPPPFYDAVPIPVPSGLPPMPTGSFGMPLMPLAQRDVCFQDTTHAPAWTCGLAFSPAIVAMVMTISGGDNGNPYKVSMSTNNSLSTGTGAYSYGAQAPLLPPGTFTMQTVNDTLEPSRGPAWFKMMPFNKTVFISEANFPGKSGSPSHRRLRRTAPPSFDEMKRKISAQPGDKPWACTWPDTVLEIFIYPNQNASLFKTMSSNGVGLPGSPPGGGSS</sequence>
<dbReference type="OrthoDB" id="5384459at2759"/>
<name>A0A0H2TT54_MAGP6</name>
<evidence type="ECO:0000256" key="2">
    <source>
        <dbReference type="SAM" id="Phobius"/>
    </source>
</evidence>
<dbReference type="VEuPathDB" id="FungiDB:MAPG_05719"/>
<feature type="compositionally biased region" description="Low complexity" evidence="1">
    <location>
        <begin position="285"/>
        <end position="304"/>
    </location>
</feature>
<reference evidence="4" key="2">
    <citation type="submission" date="2011-03" db="EMBL/GenBank/DDBJ databases">
        <title>Annotation of Magnaporthe poae ATCC 64411.</title>
        <authorList>
            <person name="Ma L.-J."/>
            <person name="Dead R."/>
            <person name="Young S.K."/>
            <person name="Zeng Q."/>
            <person name="Gargeya S."/>
            <person name="Fitzgerald M."/>
            <person name="Haas B."/>
            <person name="Abouelleil A."/>
            <person name="Alvarado L."/>
            <person name="Arachchi H.M."/>
            <person name="Berlin A."/>
            <person name="Brown A."/>
            <person name="Chapman S.B."/>
            <person name="Chen Z."/>
            <person name="Dunbar C."/>
            <person name="Freedman E."/>
            <person name="Gearin G."/>
            <person name="Gellesch M."/>
            <person name="Goldberg J."/>
            <person name="Griggs A."/>
            <person name="Gujja S."/>
            <person name="Heiman D."/>
            <person name="Howarth C."/>
            <person name="Larson L."/>
            <person name="Lui A."/>
            <person name="MacDonald P.J.P."/>
            <person name="Mehta T."/>
            <person name="Montmayeur A."/>
            <person name="Murphy C."/>
            <person name="Neiman D."/>
            <person name="Pearson M."/>
            <person name="Priest M."/>
            <person name="Roberts A."/>
            <person name="Saif S."/>
            <person name="Shea T."/>
            <person name="Shenoy N."/>
            <person name="Sisk P."/>
            <person name="Stolte C."/>
            <person name="Sykes S."/>
            <person name="Yandava C."/>
            <person name="Wortman J."/>
            <person name="Nusbaum C."/>
            <person name="Birren B."/>
        </authorList>
    </citation>
    <scope>NUCLEOTIDE SEQUENCE</scope>
    <source>
        <strain evidence="4">ATCC 64411</strain>
    </source>
</reference>
<dbReference type="AlphaFoldDB" id="A0A0H2TT54"/>